<evidence type="ECO:0000256" key="4">
    <source>
        <dbReference type="ARBA" id="ARBA00022519"/>
    </source>
</evidence>
<gene>
    <name evidence="6" type="ORF">ACFOMG_06850</name>
</gene>
<evidence type="ECO:0000256" key="1">
    <source>
        <dbReference type="ARBA" id="ARBA00004308"/>
    </source>
</evidence>
<reference evidence="7" key="1">
    <citation type="journal article" date="2019" name="Int. J. Syst. Evol. Microbiol.">
        <title>The Global Catalogue of Microorganisms (GCM) 10K type strain sequencing project: providing services to taxonomists for standard genome sequencing and annotation.</title>
        <authorList>
            <consortium name="The Broad Institute Genomics Platform"/>
            <consortium name="The Broad Institute Genome Sequencing Center for Infectious Disease"/>
            <person name="Wu L."/>
            <person name="Ma J."/>
        </authorList>
    </citation>
    <scope>NUCLEOTIDE SEQUENCE [LARGE SCALE GENOMIC DNA]</scope>
    <source>
        <strain evidence="7">KCTC 42424</strain>
    </source>
</reference>
<evidence type="ECO:0000256" key="3">
    <source>
        <dbReference type="ARBA" id="ARBA00022475"/>
    </source>
</evidence>
<keyword evidence="7" id="KW-1185">Reference proteome</keyword>
<sequence length="361" mass="39765">MNTPQTSASALEKSNLTLGYMPLTDALPLLAAQHQGCFQQAGLNVTLQQEVSWANIRDKLIVGHVDAAQMLAPMLLTTHLGIGSLKKPMYAPIALARNGNALTISNALAEELQLTDIASRDASQIARQLLTVIQQRRRQQNARLVFAVVFPFSVHNLLLRDWLAGADIHPDNDIELVVLPPSQMVDHLRLQHIDGFFAGAPWNSVAIQQGVGQCLLPATRLWDKAPDKVLGVRRDWANTHPNTLTALTRAIQQGGRWCHEHPQQAASLLAEVLEQPLQAILPALSGEFIYKQGDAAVAIKDMLVLQPEVAAAAEHAHAEWFLNQMLRWGWIDPDTNIPAVARECFAGDRFRDTYNTHQSGS</sequence>
<comment type="subcellular location">
    <subcellularLocation>
        <location evidence="1">Endomembrane system</location>
    </subcellularLocation>
</comment>
<dbReference type="PANTHER" id="PTHR30024:SF43">
    <property type="entry name" value="BLL4572 PROTEIN"/>
    <property type="match status" value="1"/>
</dbReference>
<evidence type="ECO:0000313" key="7">
    <source>
        <dbReference type="Proteomes" id="UP001595722"/>
    </source>
</evidence>
<dbReference type="RefSeq" id="WP_376865618.1">
    <property type="nucleotide sequence ID" value="NZ_JBHRYB010000005.1"/>
</dbReference>
<dbReference type="InterPro" id="IPR044527">
    <property type="entry name" value="NrtA/CpmA_ABC-bd_dom"/>
</dbReference>
<evidence type="ECO:0000256" key="5">
    <source>
        <dbReference type="ARBA" id="ARBA00023136"/>
    </source>
</evidence>
<evidence type="ECO:0000313" key="6">
    <source>
        <dbReference type="EMBL" id="MFC3679828.1"/>
    </source>
</evidence>
<dbReference type="CDD" id="cd13553">
    <property type="entry name" value="PBP2_NrtA_CpmA_like"/>
    <property type="match status" value="1"/>
</dbReference>
<keyword evidence="3" id="KW-1003">Cell membrane</keyword>
<organism evidence="6 7">
    <name type="scientific">Bacterioplanoides pacificum</name>
    <dbReference type="NCBI Taxonomy" id="1171596"/>
    <lineage>
        <taxon>Bacteria</taxon>
        <taxon>Pseudomonadati</taxon>
        <taxon>Pseudomonadota</taxon>
        <taxon>Gammaproteobacteria</taxon>
        <taxon>Oceanospirillales</taxon>
        <taxon>Oceanospirillaceae</taxon>
        <taxon>Bacterioplanoides</taxon>
    </lineage>
</organism>
<name>A0ABV7VUR6_9GAMM</name>
<dbReference type="EMBL" id="JBHRYB010000005">
    <property type="protein sequence ID" value="MFC3679828.1"/>
    <property type="molecule type" value="Genomic_DNA"/>
</dbReference>
<keyword evidence="4" id="KW-0997">Cell inner membrane</keyword>
<dbReference type="Pfam" id="PF13379">
    <property type="entry name" value="NMT1_2"/>
    <property type="match status" value="1"/>
</dbReference>
<dbReference type="Gene3D" id="3.40.190.10">
    <property type="entry name" value="Periplasmic binding protein-like II"/>
    <property type="match status" value="2"/>
</dbReference>
<keyword evidence="2" id="KW-0813">Transport</keyword>
<dbReference type="Proteomes" id="UP001595722">
    <property type="component" value="Unassembled WGS sequence"/>
</dbReference>
<keyword evidence="5" id="KW-0472">Membrane</keyword>
<comment type="caution">
    <text evidence="6">The sequence shown here is derived from an EMBL/GenBank/DDBJ whole genome shotgun (WGS) entry which is preliminary data.</text>
</comment>
<dbReference type="PANTHER" id="PTHR30024">
    <property type="entry name" value="ALIPHATIC SULFONATES-BINDING PROTEIN-RELATED"/>
    <property type="match status" value="1"/>
</dbReference>
<dbReference type="SUPFAM" id="SSF53850">
    <property type="entry name" value="Periplasmic binding protein-like II"/>
    <property type="match status" value="1"/>
</dbReference>
<accession>A0ABV7VUR6</accession>
<protein>
    <submittedName>
        <fullName evidence="6">CmpA/NrtA family ABC transporter substrate-binding protein</fullName>
    </submittedName>
</protein>
<proteinExistence type="predicted"/>
<evidence type="ECO:0000256" key="2">
    <source>
        <dbReference type="ARBA" id="ARBA00022448"/>
    </source>
</evidence>